<sequence length="339" mass="38714">MYDLQSHSPASAHSSLHSVQQRAKRRHQSRRSHSPVPRISTLLPHHGSSQYSPSSRADDISRLLDPAYSSASSSSTAASPSRAYVDHRGDLHDPDYRDFPVLRSKTTTKQRRTSQGSSRSLSVPRDGYSNYSSYRYSSNQYSMAATPTGVRPEWERDWAVEGDDEDGDDDIEDDETFSSHSHFSRLVPEPKTRLFTPHNYSPPRWFGEPTPLSSSPVSLNDDDDNALQLVSSPFEGTPLDSALERDGEDEDRPTKSRIHHRLISGRSASKQEKERRNSADAEKARDDHHPSEHDEHLDVDDHDFVPSCTHSLRRQWQAVTLRFRFNVFHIKQRIRRTFN</sequence>
<feature type="compositionally biased region" description="Basic and acidic residues" evidence="1">
    <location>
        <begin position="84"/>
        <end position="100"/>
    </location>
</feature>
<evidence type="ECO:0000313" key="3">
    <source>
        <dbReference type="Proteomes" id="UP001385951"/>
    </source>
</evidence>
<reference evidence="2 3" key="1">
    <citation type="submission" date="2022-09" db="EMBL/GenBank/DDBJ databases">
        <authorList>
            <person name="Palmer J.M."/>
        </authorList>
    </citation>
    <scope>NUCLEOTIDE SEQUENCE [LARGE SCALE GENOMIC DNA]</scope>
    <source>
        <strain evidence="2 3">DSM 7382</strain>
    </source>
</reference>
<feature type="region of interest" description="Disordered" evidence="1">
    <location>
        <begin position="143"/>
        <end position="299"/>
    </location>
</feature>
<protein>
    <submittedName>
        <fullName evidence="2">Uncharacterized protein</fullName>
    </submittedName>
</protein>
<feature type="region of interest" description="Disordered" evidence="1">
    <location>
        <begin position="1"/>
        <end position="128"/>
    </location>
</feature>
<evidence type="ECO:0000313" key="2">
    <source>
        <dbReference type="EMBL" id="KAK7693887.1"/>
    </source>
</evidence>
<feature type="compositionally biased region" description="Acidic residues" evidence="1">
    <location>
        <begin position="160"/>
        <end position="176"/>
    </location>
</feature>
<feature type="compositionally biased region" description="Basic and acidic residues" evidence="1">
    <location>
        <begin position="269"/>
        <end position="296"/>
    </location>
</feature>
<dbReference type="EMBL" id="JASBNA010000003">
    <property type="protein sequence ID" value="KAK7693887.1"/>
    <property type="molecule type" value="Genomic_DNA"/>
</dbReference>
<feature type="compositionally biased region" description="Low complexity" evidence="1">
    <location>
        <begin position="113"/>
        <end position="128"/>
    </location>
</feature>
<gene>
    <name evidence="2" type="ORF">QCA50_003460</name>
</gene>
<feature type="compositionally biased region" description="Low complexity" evidence="1">
    <location>
        <begin position="1"/>
        <end position="18"/>
    </location>
</feature>
<keyword evidence="3" id="KW-1185">Reference proteome</keyword>
<dbReference type="Proteomes" id="UP001385951">
    <property type="component" value="Unassembled WGS sequence"/>
</dbReference>
<feature type="compositionally biased region" description="Low complexity" evidence="1">
    <location>
        <begin position="67"/>
        <end position="83"/>
    </location>
</feature>
<evidence type="ECO:0000256" key="1">
    <source>
        <dbReference type="SAM" id="MobiDB-lite"/>
    </source>
</evidence>
<feature type="compositionally biased region" description="Basic residues" evidence="1">
    <location>
        <begin position="22"/>
        <end position="33"/>
    </location>
</feature>
<organism evidence="2 3">
    <name type="scientific">Cerrena zonata</name>
    <dbReference type="NCBI Taxonomy" id="2478898"/>
    <lineage>
        <taxon>Eukaryota</taxon>
        <taxon>Fungi</taxon>
        <taxon>Dikarya</taxon>
        <taxon>Basidiomycota</taxon>
        <taxon>Agaricomycotina</taxon>
        <taxon>Agaricomycetes</taxon>
        <taxon>Polyporales</taxon>
        <taxon>Cerrenaceae</taxon>
        <taxon>Cerrena</taxon>
    </lineage>
</organism>
<comment type="caution">
    <text evidence="2">The sequence shown here is derived from an EMBL/GenBank/DDBJ whole genome shotgun (WGS) entry which is preliminary data.</text>
</comment>
<name>A0AAW0GPR2_9APHY</name>
<accession>A0AAW0GPR2</accession>
<dbReference type="AlphaFoldDB" id="A0AAW0GPR2"/>
<proteinExistence type="predicted"/>